<evidence type="ECO:0000256" key="1">
    <source>
        <dbReference type="ARBA" id="ARBA00010088"/>
    </source>
</evidence>
<feature type="domain" description="AB hydrolase-1" evidence="3">
    <location>
        <begin position="23"/>
        <end position="258"/>
    </location>
</feature>
<dbReference type="PRINTS" id="PR00111">
    <property type="entry name" value="ABHYDROLASE"/>
</dbReference>
<gene>
    <name evidence="4" type="ORF">HNQ94_002191</name>
</gene>
<dbReference type="PANTHER" id="PTHR43798">
    <property type="entry name" value="MONOACYLGLYCEROL LIPASE"/>
    <property type="match status" value="1"/>
</dbReference>
<protein>
    <submittedName>
        <fullName evidence="4">Proline iminopeptidase</fullName>
        <ecNumber evidence="4">3.4.11.5</ecNumber>
    </submittedName>
</protein>
<evidence type="ECO:0000259" key="3">
    <source>
        <dbReference type="Pfam" id="PF00561"/>
    </source>
</evidence>
<keyword evidence="2 4" id="KW-0378">Hydrolase</keyword>
<keyword evidence="5" id="KW-1185">Reference proteome</keyword>
<evidence type="ECO:0000313" key="4">
    <source>
        <dbReference type="EMBL" id="MBB6453742.1"/>
    </source>
</evidence>
<keyword evidence="4" id="KW-0645">Protease</keyword>
<dbReference type="InterPro" id="IPR002410">
    <property type="entry name" value="Peptidase_S33"/>
</dbReference>
<sequence>MQAAINGCDIYYEVIGEAAGKDAIFFIHGGPGLGDCRGDVLTFSDLQDEYQLVFIDMRGSGRSADVPPYTHKQWVDDIDALREHLGLDKIILHGASYGGFIVQEYVLAYPENTKAILLNVTAPDNDHHFKAIDNALQSDKTEIDKDSLIRLFDGKVESNDDFKKLYGDILPLYTMKQDVEAQKAKLDSIYFHYATHNEAFHSNLTSFDLKERLQEVTVPAMVTAGKHDWIIPPNYSKQIADRIPGATFVLFENYGHSLVREQGDVYKQLLRDFLNGKITEEFVSVDVN</sequence>
<dbReference type="PANTHER" id="PTHR43798:SF33">
    <property type="entry name" value="HYDROLASE, PUTATIVE (AFU_ORTHOLOGUE AFUA_2G14860)-RELATED"/>
    <property type="match status" value="1"/>
</dbReference>
<accession>A0A841Q600</accession>
<dbReference type="Proteomes" id="UP000581688">
    <property type="component" value="Unassembled WGS sequence"/>
</dbReference>
<dbReference type="InterPro" id="IPR029058">
    <property type="entry name" value="AB_hydrolase_fold"/>
</dbReference>
<organism evidence="4 5">
    <name type="scientific">Salirhabdus euzebyi</name>
    <dbReference type="NCBI Taxonomy" id="394506"/>
    <lineage>
        <taxon>Bacteria</taxon>
        <taxon>Bacillati</taxon>
        <taxon>Bacillota</taxon>
        <taxon>Bacilli</taxon>
        <taxon>Bacillales</taxon>
        <taxon>Bacillaceae</taxon>
        <taxon>Salirhabdus</taxon>
    </lineage>
</organism>
<dbReference type="Gene3D" id="3.40.50.1820">
    <property type="entry name" value="alpha/beta hydrolase"/>
    <property type="match status" value="1"/>
</dbReference>
<dbReference type="EC" id="3.4.11.5" evidence="4"/>
<dbReference type="GO" id="GO:0004177">
    <property type="term" value="F:aminopeptidase activity"/>
    <property type="evidence" value="ECO:0007669"/>
    <property type="project" value="UniProtKB-KW"/>
</dbReference>
<keyword evidence="4" id="KW-0031">Aminopeptidase</keyword>
<evidence type="ECO:0000313" key="5">
    <source>
        <dbReference type="Proteomes" id="UP000581688"/>
    </source>
</evidence>
<comment type="caution">
    <text evidence="4">The sequence shown here is derived from an EMBL/GenBank/DDBJ whole genome shotgun (WGS) entry which is preliminary data.</text>
</comment>
<reference evidence="4 5" key="1">
    <citation type="submission" date="2020-08" db="EMBL/GenBank/DDBJ databases">
        <title>Genomic Encyclopedia of Type Strains, Phase IV (KMG-IV): sequencing the most valuable type-strain genomes for metagenomic binning, comparative biology and taxonomic classification.</title>
        <authorList>
            <person name="Goeker M."/>
        </authorList>
    </citation>
    <scope>NUCLEOTIDE SEQUENCE [LARGE SCALE GENOMIC DNA]</scope>
    <source>
        <strain evidence="4 5">DSM 19612</strain>
    </source>
</reference>
<dbReference type="InterPro" id="IPR050266">
    <property type="entry name" value="AB_hydrolase_sf"/>
</dbReference>
<evidence type="ECO:0000256" key="2">
    <source>
        <dbReference type="ARBA" id="ARBA00022801"/>
    </source>
</evidence>
<dbReference type="GO" id="GO:0016020">
    <property type="term" value="C:membrane"/>
    <property type="evidence" value="ECO:0007669"/>
    <property type="project" value="TreeGrafter"/>
</dbReference>
<dbReference type="GO" id="GO:0006508">
    <property type="term" value="P:proteolysis"/>
    <property type="evidence" value="ECO:0007669"/>
    <property type="project" value="InterPro"/>
</dbReference>
<dbReference type="InterPro" id="IPR000073">
    <property type="entry name" value="AB_hydrolase_1"/>
</dbReference>
<dbReference type="AlphaFoldDB" id="A0A841Q600"/>
<dbReference type="EMBL" id="JACHGH010000005">
    <property type="protein sequence ID" value="MBB6453742.1"/>
    <property type="molecule type" value="Genomic_DNA"/>
</dbReference>
<dbReference type="SUPFAM" id="SSF53474">
    <property type="entry name" value="alpha/beta-Hydrolases"/>
    <property type="match status" value="1"/>
</dbReference>
<dbReference type="Pfam" id="PF00561">
    <property type="entry name" value="Abhydrolase_1"/>
    <property type="match status" value="1"/>
</dbReference>
<comment type="similarity">
    <text evidence="1">Belongs to the peptidase S33 family.</text>
</comment>
<dbReference type="RefSeq" id="WP_174495913.1">
    <property type="nucleotide sequence ID" value="NZ_CADDWK010000005.1"/>
</dbReference>
<proteinExistence type="inferred from homology"/>
<dbReference type="PRINTS" id="PR00793">
    <property type="entry name" value="PROAMNOPTASE"/>
</dbReference>
<name>A0A841Q600_9BACI</name>